<evidence type="ECO:0000313" key="2">
    <source>
        <dbReference type="EMBL" id="MET3791610.1"/>
    </source>
</evidence>
<comment type="caution">
    <text evidence="2">The sequence shown here is derived from an EMBL/GenBank/DDBJ whole genome shotgun (WGS) entry which is preliminary data.</text>
</comment>
<dbReference type="Gene3D" id="3.20.10.10">
    <property type="entry name" value="D-amino Acid Aminotransferase, subunit A, domain 2"/>
    <property type="match status" value="1"/>
</dbReference>
<dbReference type="NCBIfam" id="NF005731">
    <property type="entry name" value="PRK07546.1-5"/>
    <property type="match status" value="1"/>
</dbReference>
<name>A0ABV2MXS0_9HYPH</name>
<dbReference type="InterPro" id="IPR001544">
    <property type="entry name" value="Aminotrans_IV"/>
</dbReference>
<dbReference type="InterPro" id="IPR036038">
    <property type="entry name" value="Aminotransferase-like"/>
</dbReference>
<dbReference type="InterPro" id="IPR043131">
    <property type="entry name" value="BCAT-like_N"/>
</dbReference>
<evidence type="ECO:0000313" key="3">
    <source>
        <dbReference type="Proteomes" id="UP001549076"/>
    </source>
</evidence>
<proteinExistence type="predicted"/>
<dbReference type="Proteomes" id="UP001549076">
    <property type="component" value="Unassembled WGS sequence"/>
</dbReference>
<organism evidence="2 3">
    <name type="scientific">Aquamicrobium terrae</name>
    <dbReference type="NCBI Taxonomy" id="1324945"/>
    <lineage>
        <taxon>Bacteria</taxon>
        <taxon>Pseudomonadati</taxon>
        <taxon>Pseudomonadota</taxon>
        <taxon>Alphaproteobacteria</taxon>
        <taxon>Hyphomicrobiales</taxon>
        <taxon>Phyllobacteriaceae</taxon>
        <taxon>Aquamicrobium</taxon>
    </lineage>
</organism>
<dbReference type="GO" id="GO:0008696">
    <property type="term" value="F:4-amino-4-deoxychorismate lyase activity"/>
    <property type="evidence" value="ECO:0007669"/>
    <property type="project" value="UniProtKB-EC"/>
</dbReference>
<dbReference type="InterPro" id="IPR043132">
    <property type="entry name" value="BCAT-like_C"/>
</dbReference>
<dbReference type="NCBIfam" id="NF005729">
    <property type="entry name" value="PRK07546.1-3"/>
    <property type="match status" value="1"/>
</dbReference>
<keyword evidence="2" id="KW-0456">Lyase</keyword>
<accession>A0ABV2MXS0</accession>
<keyword evidence="3" id="KW-1185">Reference proteome</keyword>
<dbReference type="Pfam" id="PF01063">
    <property type="entry name" value="Aminotran_4"/>
    <property type="match status" value="1"/>
</dbReference>
<protein>
    <recommendedName>
        <fullName evidence="1">Probable branched-chain-amino-acid aminotransferase</fullName>
    </recommendedName>
</protein>
<evidence type="ECO:0000256" key="1">
    <source>
        <dbReference type="ARBA" id="ARBA00014472"/>
    </source>
</evidence>
<dbReference type="RefSeq" id="WP_354193939.1">
    <property type="nucleotide sequence ID" value="NZ_JBEPML010000005.1"/>
</dbReference>
<gene>
    <name evidence="2" type="ORF">ABID37_001818</name>
</gene>
<reference evidence="2 3" key="1">
    <citation type="submission" date="2024-06" db="EMBL/GenBank/DDBJ databases">
        <title>Genomic Encyclopedia of Type Strains, Phase IV (KMG-IV): sequencing the most valuable type-strain genomes for metagenomic binning, comparative biology and taxonomic classification.</title>
        <authorList>
            <person name="Goeker M."/>
        </authorList>
    </citation>
    <scope>NUCLEOTIDE SEQUENCE [LARGE SCALE GENOMIC DNA]</scope>
    <source>
        <strain evidence="2 3">DSM 27865</strain>
    </source>
</reference>
<sequence>MPAESPFRDGDGPGFKLIETLRWEPASGFLRLERHLARLAASARELGFACDPAETGQALHRAVAGKDAPQRMRLLLGPDGELDVTAQPFQPLPDGTVWKLRLATTRLSSIDTLLCHKTTRRDLYDRARAEHPATEADEVLLANERGEVCEGTITSLFANFGDGVLATPPLGCGLLAGVLRGELIDQGRALEAVVTPESLRSAQALFVGNSLRGLIRARLVP</sequence>
<dbReference type="SUPFAM" id="SSF56752">
    <property type="entry name" value="D-aminoacid aminotransferase-like PLP-dependent enzymes"/>
    <property type="match status" value="1"/>
</dbReference>
<dbReference type="EMBL" id="JBEPML010000005">
    <property type="protein sequence ID" value="MET3791610.1"/>
    <property type="molecule type" value="Genomic_DNA"/>
</dbReference>
<dbReference type="Gene3D" id="3.30.470.10">
    <property type="match status" value="1"/>
</dbReference>